<dbReference type="EMBL" id="CAJVRM010000392">
    <property type="protein sequence ID" value="CAG8980487.1"/>
    <property type="molecule type" value="Genomic_DNA"/>
</dbReference>
<reference evidence="2" key="1">
    <citation type="submission" date="2021-07" db="EMBL/GenBank/DDBJ databases">
        <authorList>
            <person name="Durling M."/>
        </authorList>
    </citation>
    <scope>NUCLEOTIDE SEQUENCE</scope>
</reference>
<sequence>MALKRGLASVRKGNLTKAANRAIRQVEAELRDMAELERAHRANEAGAAARTELQARYDAEDAEEALGANLRGRHVVPARRSASPRRERVQSGAADIQQGGQQGGVGGGNNNFYPGEFGPQQGGSVQDQQGRFQQGGGVQPQFSNQPPGFGRYGNMDPQSGGFGAQGGYNPFIRQGVDVYGNPVSDQFGHMVPGGQGWQNQMGAPQQNLGAGVPLPFQQQGQGHGGPQGVWQHQPGQWMGPGHVNLGQGGQAFGAGQNLAGIPGAVGFPNNAPAGSQLLGDNGALPPFIMRVVDTLPPEHQKYIVQIAKGTFKLSDLHLLDEASQWLEEDKGVISFNRETGTWYIGKKKSVKVYGTNPSRWQRCFINYQAYVLELYAPFYPEARLPLQLSTFLNSVLRLAEVWIWNEVINLALFWHDRVVARGGLRGLHGWKIPDTWISRYCRTKRCKEGGSGRGGKGKYKDEKAKQLCYKETKGSGCTDPACVRIHPEGKRLSKGGKVKEEKNE</sequence>
<evidence type="ECO:0008006" key="4">
    <source>
        <dbReference type="Google" id="ProtNLM"/>
    </source>
</evidence>
<proteinExistence type="predicted"/>
<evidence type="ECO:0000313" key="3">
    <source>
        <dbReference type="Proteomes" id="UP000701801"/>
    </source>
</evidence>
<comment type="caution">
    <text evidence="2">The sequence shown here is derived from an EMBL/GenBank/DDBJ whole genome shotgun (WGS) entry which is preliminary data.</text>
</comment>
<feature type="compositionally biased region" description="Low complexity" evidence="1">
    <location>
        <begin position="123"/>
        <end position="132"/>
    </location>
</feature>
<dbReference type="AlphaFoldDB" id="A0A9N9LVH8"/>
<protein>
    <recommendedName>
        <fullName evidence="4">C3H1-type domain-containing protein</fullName>
    </recommendedName>
</protein>
<dbReference type="Proteomes" id="UP000701801">
    <property type="component" value="Unassembled WGS sequence"/>
</dbReference>
<evidence type="ECO:0000313" key="2">
    <source>
        <dbReference type="EMBL" id="CAG8980487.1"/>
    </source>
</evidence>
<feature type="region of interest" description="Disordered" evidence="1">
    <location>
        <begin position="68"/>
        <end position="138"/>
    </location>
</feature>
<keyword evidence="3" id="KW-1185">Reference proteome</keyword>
<name>A0A9N9LVH8_9HELO</name>
<organism evidence="2 3">
    <name type="scientific">Hymenoscyphus albidus</name>
    <dbReference type="NCBI Taxonomy" id="595503"/>
    <lineage>
        <taxon>Eukaryota</taxon>
        <taxon>Fungi</taxon>
        <taxon>Dikarya</taxon>
        <taxon>Ascomycota</taxon>
        <taxon>Pezizomycotina</taxon>
        <taxon>Leotiomycetes</taxon>
        <taxon>Helotiales</taxon>
        <taxon>Helotiaceae</taxon>
        <taxon>Hymenoscyphus</taxon>
    </lineage>
</organism>
<evidence type="ECO:0000256" key="1">
    <source>
        <dbReference type="SAM" id="MobiDB-lite"/>
    </source>
</evidence>
<gene>
    <name evidence="2" type="ORF">HYALB_00013626</name>
</gene>
<feature type="compositionally biased region" description="Gly residues" evidence="1">
    <location>
        <begin position="100"/>
        <end position="109"/>
    </location>
</feature>
<accession>A0A9N9LVH8</accession>